<dbReference type="InterPro" id="IPR000242">
    <property type="entry name" value="PTP_cat"/>
</dbReference>
<dbReference type="Gene3D" id="3.90.190.10">
    <property type="entry name" value="Protein tyrosine phosphatase superfamily"/>
    <property type="match status" value="2"/>
</dbReference>
<dbReference type="SUPFAM" id="SSF52799">
    <property type="entry name" value="(Phosphotyrosine protein) phosphatases II"/>
    <property type="match status" value="2"/>
</dbReference>
<dbReference type="PANTHER" id="PTHR19134">
    <property type="entry name" value="RECEPTOR-TYPE TYROSINE-PROTEIN PHOSPHATASE"/>
    <property type="match status" value="1"/>
</dbReference>
<keyword evidence="11" id="KW-1015">Disulfide bond</keyword>
<dbReference type="AlphaFoldDB" id="A0A8J6BMB3"/>
<feature type="non-terminal residue" evidence="19">
    <location>
        <position position="1"/>
    </location>
</feature>
<evidence type="ECO:0000256" key="8">
    <source>
        <dbReference type="ARBA" id="ARBA00022912"/>
    </source>
</evidence>
<feature type="domain" description="Tyrosine specific protein phosphatases" evidence="17">
    <location>
        <begin position="736"/>
        <end position="810"/>
    </location>
</feature>
<evidence type="ECO:0000256" key="5">
    <source>
        <dbReference type="ARBA" id="ARBA00022729"/>
    </source>
</evidence>
<feature type="region of interest" description="Disordered" evidence="14">
    <location>
        <begin position="223"/>
        <end position="377"/>
    </location>
</feature>
<dbReference type="CDD" id="cd17667">
    <property type="entry name" value="R-PTPc-G-1"/>
    <property type="match status" value="1"/>
</dbReference>
<dbReference type="EMBL" id="JAGFMF010011397">
    <property type="protein sequence ID" value="KAG8523879.1"/>
    <property type="molecule type" value="Genomic_DNA"/>
</dbReference>
<protein>
    <recommendedName>
        <fullName evidence="3">protein-tyrosine-phosphatase</fullName>
        <ecNumber evidence="3">3.1.3.48</ecNumber>
    </recommendedName>
</protein>
<dbReference type="InterPro" id="IPR029021">
    <property type="entry name" value="Prot-tyrosine_phosphatase-like"/>
</dbReference>
<keyword evidence="20" id="KW-1185">Reference proteome</keyword>
<evidence type="ECO:0000256" key="15">
    <source>
        <dbReference type="SAM" id="Phobius"/>
    </source>
</evidence>
<dbReference type="PROSITE" id="PS50056">
    <property type="entry name" value="TYR_PHOSPHATASE_2"/>
    <property type="match status" value="2"/>
</dbReference>
<organism evidence="19 20">
    <name type="scientific">Galemys pyrenaicus</name>
    <name type="common">Iberian desman</name>
    <name type="synonym">Pyrenean desman</name>
    <dbReference type="NCBI Taxonomy" id="202257"/>
    <lineage>
        <taxon>Eukaryota</taxon>
        <taxon>Metazoa</taxon>
        <taxon>Chordata</taxon>
        <taxon>Craniata</taxon>
        <taxon>Vertebrata</taxon>
        <taxon>Euteleostomi</taxon>
        <taxon>Mammalia</taxon>
        <taxon>Eutheria</taxon>
        <taxon>Laurasiatheria</taxon>
        <taxon>Eulipotyphla</taxon>
        <taxon>Talpidae</taxon>
        <taxon>Galemys</taxon>
    </lineage>
</organism>
<name>A0A8J6BMB3_GALPY</name>
<dbReference type="PANTHER" id="PTHR19134:SF468">
    <property type="entry name" value="RECEPTOR-TYPE TYROSINE-PROTEIN PHOSPHATASE GAMMA"/>
    <property type="match status" value="1"/>
</dbReference>
<dbReference type="OrthoDB" id="6022401at2759"/>
<dbReference type="InterPro" id="IPR000387">
    <property type="entry name" value="Tyr_Pase_dom"/>
</dbReference>
<keyword evidence="19" id="KW-0675">Receptor</keyword>
<feature type="compositionally biased region" description="Low complexity" evidence="14">
    <location>
        <begin position="335"/>
        <end position="345"/>
    </location>
</feature>
<feature type="compositionally biased region" description="Polar residues" evidence="14">
    <location>
        <begin position="279"/>
        <end position="289"/>
    </location>
</feature>
<comment type="caution">
    <text evidence="19">The sequence shown here is derived from an EMBL/GenBank/DDBJ whole genome shotgun (WGS) entry which is preliminary data.</text>
</comment>
<dbReference type="SMART" id="SM00194">
    <property type="entry name" value="PTPc"/>
    <property type="match status" value="2"/>
</dbReference>
<evidence type="ECO:0000256" key="14">
    <source>
        <dbReference type="SAM" id="MobiDB-lite"/>
    </source>
</evidence>
<evidence type="ECO:0000259" key="18">
    <source>
        <dbReference type="PROSITE" id="PS50853"/>
    </source>
</evidence>
<dbReference type="CDD" id="cd17670">
    <property type="entry name" value="R-PTP-G-2"/>
    <property type="match status" value="1"/>
</dbReference>
<evidence type="ECO:0000256" key="7">
    <source>
        <dbReference type="ARBA" id="ARBA00022801"/>
    </source>
</evidence>
<dbReference type="Pfam" id="PF00041">
    <property type="entry name" value="fn3"/>
    <property type="match status" value="1"/>
</dbReference>
<dbReference type="SMART" id="SM00404">
    <property type="entry name" value="PTPc_motif"/>
    <property type="match status" value="2"/>
</dbReference>
<feature type="compositionally biased region" description="Basic and acidic residues" evidence="14">
    <location>
        <begin position="346"/>
        <end position="377"/>
    </location>
</feature>
<sequence>TPPELGPMCSVCSSPPIHMKVQPLNQTALQVSWSRPETIYHPPIMNYMISYSWTKNEDEKEKTFTKDSDKDLKATISHVSPDSLYLFRVQAVCRNDMRSDFSQTMLFQANTTRIFQGTRIVKTGVPTASPASSADMAPISSGSSTWTSSGIPFSFVSMATGMGPSSSGSQATVASVVTSTLLAGLGFSGGGISSFPSTVWPTRLPTAASASKQAVRPVLATTEALASPGPDSDSAPTKDSEGAEEGNKDEKSESEDGEREHEEEGEKDSEKKEKSEGSHTTQEQNQTEPVPTPSSPGRTAQKGGHQTIPGHNHSAGPTDWPGDTRDADPGLDPHSVTSTQVPPTVTEEHYEGSEPKRPEMPSKKPMSRGDRFSEDSKFITVNPAEKNTSGMISRPSPGRMEWIIPLIVVSALTFVCLILLIAVLVYWRGCNKIKSKGFPRRFHEVPSSGERGEKGSSRGLASISRRRLSELLMAFLFTACPVMTSVCSLLCLKYRKCFQTAHFYVEDSSSPRVVPNESIPIIPIPDDMEAIPVKQFVKHIGELYSNNQHGFSEDFEEVQRCTADMNITAEHSNHPDNKHKNRYINILAYDHSRVKLRPLPGKDSKHSDYINANYVDGYNKAKAYIATQGPLKSTFEDFWRMIWEQNTGIIIMITNLVEKGRRKCDQYWPTENSEEYGNIIVTLKSTKVHACYTVRRFSVRNTKGQKGNPKGRQNERVVIQYHYTQWPDMGVPEYALPVLTFVRRSSAARMPEMGPVLVHCSAGVGRTGTYIVIDSMLQQIKDKSTVNVLGFLKHIRTQRNYLVQTEEQYIFIHDALLEAILGKETEVSSNQLHSYVNSILIPGVGGKTRLEKQFKLVTQCNAKYVECFSAQKECNKEKNRNSSVVPSERARVGLAPLPGMKGTDYINASYIMGYYRSNEFIITQHPLPHTTKDFWRMIWDHNAQIIVMLPDNQSLAEDEFVYWPSREESMNCEAFTVTLISKDRLCLSNEEQIIIHDFILEATQDDYVLEVRHFQCPKWPNPDAPISSTFELINVIKEEALTRDGPTIVHDEYGAVSAGMLCALTTLSQQLENENAVDVFQVAKMINLMRPGVFTDIEQYQFVYKAMLSLVSTKENGNGPMTVDKNGAVLIAEESDPAESMESL</sequence>
<evidence type="ECO:0000256" key="3">
    <source>
        <dbReference type="ARBA" id="ARBA00013064"/>
    </source>
</evidence>
<comment type="subcellular location">
    <subcellularLocation>
        <location evidence="1">Membrane</location>
        <topology evidence="1">Single-pass type I membrane protein</topology>
    </subcellularLocation>
</comment>
<comment type="catalytic activity">
    <reaction evidence="13">
        <text>O-phospho-L-tyrosyl-[protein] + H2O = L-tyrosyl-[protein] + phosphate</text>
        <dbReference type="Rhea" id="RHEA:10684"/>
        <dbReference type="Rhea" id="RHEA-COMP:10136"/>
        <dbReference type="Rhea" id="RHEA-COMP:20101"/>
        <dbReference type="ChEBI" id="CHEBI:15377"/>
        <dbReference type="ChEBI" id="CHEBI:43474"/>
        <dbReference type="ChEBI" id="CHEBI:46858"/>
        <dbReference type="ChEBI" id="CHEBI:61978"/>
        <dbReference type="EC" id="3.1.3.48"/>
    </reaction>
</comment>
<evidence type="ECO:0000256" key="12">
    <source>
        <dbReference type="ARBA" id="ARBA00023180"/>
    </source>
</evidence>
<dbReference type="FunFam" id="3.90.190.10:FF:000013">
    <property type="entry name" value="receptor-type tyrosine-protein phosphatase zeta isoform X1"/>
    <property type="match status" value="1"/>
</dbReference>
<keyword evidence="10 15" id="KW-0472">Membrane</keyword>
<evidence type="ECO:0000256" key="9">
    <source>
        <dbReference type="ARBA" id="ARBA00022989"/>
    </source>
</evidence>
<dbReference type="InterPro" id="IPR013783">
    <property type="entry name" value="Ig-like_fold"/>
</dbReference>
<feature type="domain" description="Tyrosine-protein phosphatase" evidence="16">
    <location>
        <begin position="850"/>
        <end position="1110"/>
    </location>
</feature>
<dbReference type="SMART" id="SM00060">
    <property type="entry name" value="FN3"/>
    <property type="match status" value="1"/>
</dbReference>
<dbReference type="PROSITE" id="PS50853">
    <property type="entry name" value="FN3"/>
    <property type="match status" value="1"/>
</dbReference>
<accession>A0A8J6BMB3</accession>
<keyword evidence="4 15" id="KW-0812">Transmembrane</keyword>
<evidence type="ECO:0000256" key="11">
    <source>
        <dbReference type="ARBA" id="ARBA00023157"/>
    </source>
</evidence>
<feature type="domain" description="Fibronectin type-III" evidence="18">
    <location>
        <begin position="15"/>
        <end position="114"/>
    </location>
</feature>
<feature type="domain" description="Tyrosine specific protein phosphatases" evidence="17">
    <location>
        <begin position="1027"/>
        <end position="1101"/>
    </location>
</feature>
<keyword evidence="6" id="KW-0677">Repeat</keyword>
<dbReference type="PROSITE" id="PS50055">
    <property type="entry name" value="TYR_PHOSPHATASE_PTP"/>
    <property type="match status" value="2"/>
</dbReference>
<evidence type="ECO:0000259" key="16">
    <source>
        <dbReference type="PROSITE" id="PS50055"/>
    </source>
</evidence>
<dbReference type="PRINTS" id="PR00700">
    <property type="entry name" value="PRTYPHPHTASE"/>
</dbReference>
<evidence type="ECO:0000256" key="13">
    <source>
        <dbReference type="ARBA" id="ARBA00051722"/>
    </source>
</evidence>
<evidence type="ECO:0000259" key="17">
    <source>
        <dbReference type="PROSITE" id="PS50056"/>
    </source>
</evidence>
<keyword evidence="5" id="KW-0732">Signal</keyword>
<dbReference type="SUPFAM" id="SSF49265">
    <property type="entry name" value="Fibronectin type III"/>
    <property type="match status" value="1"/>
</dbReference>
<keyword evidence="7" id="KW-0378">Hydrolase</keyword>
<evidence type="ECO:0000256" key="6">
    <source>
        <dbReference type="ARBA" id="ARBA00022737"/>
    </source>
</evidence>
<feature type="compositionally biased region" description="Basic and acidic residues" evidence="14">
    <location>
        <begin position="258"/>
        <end position="277"/>
    </location>
</feature>
<keyword evidence="9 15" id="KW-1133">Transmembrane helix</keyword>
<dbReference type="PROSITE" id="PS00383">
    <property type="entry name" value="TYR_PHOSPHATASE_1"/>
    <property type="match status" value="1"/>
</dbReference>
<dbReference type="InterPro" id="IPR016130">
    <property type="entry name" value="Tyr_Pase_AS"/>
</dbReference>
<dbReference type="FunFam" id="3.90.190.10:FF:000016">
    <property type="entry name" value="receptor-type tyrosine-protein phosphatase gamma isoform X1"/>
    <property type="match status" value="1"/>
</dbReference>
<evidence type="ECO:0000256" key="1">
    <source>
        <dbReference type="ARBA" id="ARBA00004479"/>
    </source>
</evidence>
<keyword evidence="8" id="KW-0904">Protein phosphatase</keyword>
<dbReference type="InterPro" id="IPR003595">
    <property type="entry name" value="Tyr_Pase_cat"/>
</dbReference>
<feature type="compositionally biased region" description="Basic and acidic residues" evidence="14">
    <location>
        <begin position="236"/>
        <end position="251"/>
    </location>
</feature>
<dbReference type="EC" id="3.1.3.48" evidence="3"/>
<evidence type="ECO:0000256" key="10">
    <source>
        <dbReference type="ARBA" id="ARBA00023136"/>
    </source>
</evidence>
<dbReference type="Proteomes" id="UP000700334">
    <property type="component" value="Unassembled WGS sequence"/>
</dbReference>
<dbReference type="Gene3D" id="2.60.40.10">
    <property type="entry name" value="Immunoglobulins"/>
    <property type="match status" value="1"/>
</dbReference>
<feature type="non-terminal residue" evidence="19">
    <location>
        <position position="1144"/>
    </location>
</feature>
<feature type="region of interest" description="Disordered" evidence="14">
    <location>
        <begin position="127"/>
        <end position="146"/>
    </location>
</feature>
<evidence type="ECO:0000313" key="19">
    <source>
        <dbReference type="EMBL" id="KAG8523879.1"/>
    </source>
</evidence>
<feature type="transmembrane region" description="Helical" evidence="15">
    <location>
        <begin position="471"/>
        <end position="492"/>
    </location>
</feature>
<evidence type="ECO:0000256" key="4">
    <source>
        <dbReference type="ARBA" id="ARBA00022692"/>
    </source>
</evidence>
<proteinExistence type="inferred from homology"/>
<dbReference type="CDD" id="cd00063">
    <property type="entry name" value="FN3"/>
    <property type="match status" value="1"/>
</dbReference>
<dbReference type="Pfam" id="PF00102">
    <property type="entry name" value="Y_phosphatase"/>
    <property type="match status" value="2"/>
</dbReference>
<feature type="domain" description="Tyrosine-protein phosphatase" evidence="16">
    <location>
        <begin position="551"/>
        <end position="819"/>
    </location>
</feature>
<evidence type="ECO:0000256" key="2">
    <source>
        <dbReference type="ARBA" id="ARBA00006246"/>
    </source>
</evidence>
<feature type="transmembrane region" description="Helical" evidence="15">
    <location>
        <begin position="402"/>
        <end position="427"/>
    </location>
</feature>
<dbReference type="GO" id="GO:0004725">
    <property type="term" value="F:protein tyrosine phosphatase activity"/>
    <property type="evidence" value="ECO:0007669"/>
    <property type="project" value="UniProtKB-EC"/>
</dbReference>
<dbReference type="InterPro" id="IPR003961">
    <property type="entry name" value="FN3_dom"/>
</dbReference>
<dbReference type="FunFam" id="2.60.40.10:FF:000255">
    <property type="entry name" value="receptor-type tyrosine-protein phosphatase gamma isoform X2"/>
    <property type="match status" value="1"/>
</dbReference>
<dbReference type="GO" id="GO:0005886">
    <property type="term" value="C:plasma membrane"/>
    <property type="evidence" value="ECO:0007669"/>
    <property type="project" value="UniProtKB-ARBA"/>
</dbReference>
<keyword evidence="12" id="KW-0325">Glycoprotein</keyword>
<reference evidence="19" key="1">
    <citation type="journal article" date="2021" name="Evol. Appl.">
        <title>The genome of the Pyrenean desman and the effects of bottlenecks and inbreeding on the genomic landscape of an endangered species.</title>
        <authorList>
            <person name="Escoda L."/>
            <person name="Castresana J."/>
        </authorList>
    </citation>
    <scope>NUCLEOTIDE SEQUENCE</scope>
    <source>
        <strain evidence="19">IBE-C5619</strain>
    </source>
</reference>
<dbReference type="InterPro" id="IPR050348">
    <property type="entry name" value="Protein-Tyr_Phosphatase"/>
</dbReference>
<comment type="similarity">
    <text evidence="2">Belongs to the protein-tyrosine phosphatase family. Receptor class 5 subfamily.</text>
</comment>
<evidence type="ECO:0000313" key="20">
    <source>
        <dbReference type="Proteomes" id="UP000700334"/>
    </source>
</evidence>
<gene>
    <name evidence="19" type="ORF">J0S82_001981</name>
</gene>
<dbReference type="InterPro" id="IPR036116">
    <property type="entry name" value="FN3_sf"/>
</dbReference>